<gene>
    <name evidence="5" type="ORF">GBAR_LOCUS5931</name>
</gene>
<dbReference type="GO" id="GO:0005737">
    <property type="term" value="C:cytoplasm"/>
    <property type="evidence" value="ECO:0007669"/>
    <property type="project" value="TreeGrafter"/>
</dbReference>
<dbReference type="GO" id="GO:0071277">
    <property type="term" value="P:cellular response to calcium ion"/>
    <property type="evidence" value="ECO:0007669"/>
    <property type="project" value="TreeGrafter"/>
</dbReference>
<dbReference type="PANTHER" id="PTHR46682:SF1">
    <property type="entry name" value="ADHESION G-PROTEIN COUPLED RECEPTOR V1"/>
    <property type="match status" value="1"/>
</dbReference>
<dbReference type="GO" id="GO:0004930">
    <property type="term" value="F:G protein-coupled receptor activity"/>
    <property type="evidence" value="ECO:0007669"/>
    <property type="project" value="InterPro"/>
</dbReference>
<evidence type="ECO:0000256" key="3">
    <source>
        <dbReference type="ARBA" id="ARBA00022837"/>
    </source>
</evidence>
<keyword evidence="6" id="KW-1185">Reference proteome</keyword>
<dbReference type="InterPro" id="IPR038081">
    <property type="entry name" value="CalX-like_sf"/>
</dbReference>
<dbReference type="Pfam" id="PF03160">
    <property type="entry name" value="Calx-beta"/>
    <property type="match status" value="2"/>
</dbReference>
<dbReference type="AlphaFoldDB" id="A0AA35RC06"/>
<evidence type="ECO:0000259" key="4">
    <source>
        <dbReference type="SMART" id="SM00237"/>
    </source>
</evidence>
<dbReference type="InterPro" id="IPR003644">
    <property type="entry name" value="Calx_beta"/>
</dbReference>
<sequence length="256" mass="27497">MIPITNDTVYEPLIEEFFSNLELVTDNANVIVRPARATVMSFDDDIPAPVFEMTMYTVPEDDAGSVPLCVDIGVEIMEDYTSGTTITILVPGTGMCIDFTDLLVNDDIALEGDEAFTIFIDGTPSVAMVTITESDEVSVGFDPTSYSVLEGDPAQLNLVRVGDAEQPVVVTIVTNDGTAEAGEDYEPLVNGVQVIFNPGQFTKSVTVNTITDVSVEGTEMFNAQLIPITAGVGVFDSEAMVFLREEGIKTTCMTCD</sequence>
<organism evidence="5 6">
    <name type="scientific">Geodia barretti</name>
    <name type="common">Barrett's horny sponge</name>
    <dbReference type="NCBI Taxonomy" id="519541"/>
    <lineage>
        <taxon>Eukaryota</taxon>
        <taxon>Metazoa</taxon>
        <taxon>Porifera</taxon>
        <taxon>Demospongiae</taxon>
        <taxon>Heteroscleromorpha</taxon>
        <taxon>Tetractinellida</taxon>
        <taxon>Astrophorina</taxon>
        <taxon>Geodiidae</taxon>
        <taxon>Geodia</taxon>
    </lineage>
</organism>
<evidence type="ECO:0000313" key="6">
    <source>
        <dbReference type="Proteomes" id="UP001174909"/>
    </source>
</evidence>
<keyword evidence="1" id="KW-0732">Signal</keyword>
<dbReference type="SMART" id="SM00237">
    <property type="entry name" value="Calx_beta"/>
    <property type="match status" value="1"/>
</dbReference>
<dbReference type="EMBL" id="CASHTH010000887">
    <property type="protein sequence ID" value="CAI8008668.1"/>
    <property type="molecule type" value="Genomic_DNA"/>
</dbReference>
<reference evidence="5" key="1">
    <citation type="submission" date="2023-03" db="EMBL/GenBank/DDBJ databases">
        <authorList>
            <person name="Steffen K."/>
            <person name="Cardenas P."/>
        </authorList>
    </citation>
    <scope>NUCLEOTIDE SEQUENCE</scope>
</reference>
<dbReference type="GO" id="GO:0010855">
    <property type="term" value="F:adenylate cyclase inhibitor activity"/>
    <property type="evidence" value="ECO:0007669"/>
    <property type="project" value="TreeGrafter"/>
</dbReference>
<comment type="caution">
    <text evidence="5">The sequence shown here is derived from an EMBL/GenBank/DDBJ whole genome shotgun (WGS) entry which is preliminary data.</text>
</comment>
<evidence type="ECO:0000313" key="5">
    <source>
        <dbReference type="EMBL" id="CAI8008668.1"/>
    </source>
</evidence>
<keyword evidence="2" id="KW-0677">Repeat</keyword>
<accession>A0AA35RC06</accession>
<feature type="domain" description="Calx-beta" evidence="4">
    <location>
        <begin position="127"/>
        <end position="226"/>
    </location>
</feature>
<protein>
    <recommendedName>
        <fullName evidence="4">Calx-beta domain-containing protein</fullName>
    </recommendedName>
</protein>
<dbReference type="GO" id="GO:0001965">
    <property type="term" value="F:G-protein alpha-subunit binding"/>
    <property type="evidence" value="ECO:0007669"/>
    <property type="project" value="TreeGrafter"/>
</dbReference>
<proteinExistence type="predicted"/>
<keyword evidence="3" id="KW-0106">Calcium</keyword>
<dbReference type="InterPro" id="IPR026919">
    <property type="entry name" value="ADGRV1"/>
</dbReference>
<evidence type="ECO:0000256" key="2">
    <source>
        <dbReference type="ARBA" id="ARBA00022737"/>
    </source>
</evidence>
<dbReference type="Gene3D" id="2.60.40.2030">
    <property type="match status" value="1"/>
</dbReference>
<dbReference type="GO" id="GO:0016020">
    <property type="term" value="C:membrane"/>
    <property type="evidence" value="ECO:0007669"/>
    <property type="project" value="InterPro"/>
</dbReference>
<dbReference type="PANTHER" id="PTHR46682">
    <property type="entry name" value="ADHESION G-PROTEIN COUPLED RECEPTOR V1"/>
    <property type="match status" value="1"/>
</dbReference>
<dbReference type="SUPFAM" id="SSF141072">
    <property type="entry name" value="CalX-like"/>
    <property type="match status" value="1"/>
</dbReference>
<name>A0AA35RC06_GEOBA</name>
<dbReference type="Proteomes" id="UP001174909">
    <property type="component" value="Unassembled WGS sequence"/>
</dbReference>
<evidence type="ECO:0000256" key="1">
    <source>
        <dbReference type="ARBA" id="ARBA00022729"/>
    </source>
</evidence>